<evidence type="ECO:0000313" key="2">
    <source>
        <dbReference type="Proteomes" id="UP000515679"/>
    </source>
</evidence>
<gene>
    <name evidence="1" type="ORF">FPL14_24215</name>
</gene>
<proteinExistence type="predicted"/>
<dbReference type="EMBL" id="CP041969">
    <property type="protein sequence ID" value="QMV43931.1"/>
    <property type="molecule type" value="Genomic_DNA"/>
</dbReference>
<accession>A0A7G5C3Z7</accession>
<evidence type="ECO:0000313" key="1">
    <source>
        <dbReference type="EMBL" id="QMV43931.1"/>
    </source>
</evidence>
<dbReference type="KEGG" id="cchl:FPL14_24215"/>
<reference evidence="1 2" key="1">
    <citation type="submission" date="2019-07" db="EMBL/GenBank/DDBJ databases">
        <authorList>
            <person name="Kim J.K."/>
            <person name="Cheong H.-M."/>
            <person name="Choi Y."/>
            <person name="Hwang K.J."/>
            <person name="Lee S."/>
            <person name="Choi C."/>
        </authorList>
    </citation>
    <scope>NUCLEOTIDE SEQUENCE [LARGE SCALE GENOMIC DNA]</scope>
    <source>
        <strain evidence="1 2">KS 22</strain>
    </source>
</reference>
<organism evidence="1 2">
    <name type="scientific">Cohnella cholangitidis</name>
    <dbReference type="NCBI Taxonomy" id="2598458"/>
    <lineage>
        <taxon>Bacteria</taxon>
        <taxon>Bacillati</taxon>
        <taxon>Bacillota</taxon>
        <taxon>Bacilli</taxon>
        <taxon>Bacillales</taxon>
        <taxon>Paenibacillaceae</taxon>
        <taxon>Cohnella</taxon>
    </lineage>
</organism>
<dbReference type="RefSeq" id="WP_182300166.1">
    <property type="nucleotide sequence ID" value="NZ_CP041969.1"/>
</dbReference>
<protein>
    <submittedName>
        <fullName evidence="1">Uncharacterized protein</fullName>
    </submittedName>
</protein>
<name>A0A7G5C3Z7_9BACL</name>
<dbReference type="AlphaFoldDB" id="A0A7G5C3Z7"/>
<sequence>MIRFSFPDEDQREAIWRGIFPQQTPLDHELDYGFLARKLPMAGGSIKNIALTSAFLASGNGEAVGMKHILKAYQYELDKTNRTITRDELAEYAYCFEEIHRL</sequence>
<dbReference type="Proteomes" id="UP000515679">
    <property type="component" value="Chromosome"/>
</dbReference>
<keyword evidence="2" id="KW-1185">Reference proteome</keyword>